<dbReference type="Gene3D" id="3.40.50.620">
    <property type="entry name" value="HUPs"/>
    <property type="match status" value="1"/>
</dbReference>
<keyword evidence="3" id="KW-1185">Reference proteome</keyword>
<name>A0A7W6BID2_9SPHN</name>
<proteinExistence type="predicted"/>
<dbReference type="SUPFAM" id="SSF52402">
    <property type="entry name" value="Adenine nucleotide alpha hydrolases-like"/>
    <property type="match status" value="1"/>
</dbReference>
<accession>A0A7W6BID2</accession>
<dbReference type="InterPro" id="IPR014729">
    <property type="entry name" value="Rossmann-like_a/b/a_fold"/>
</dbReference>
<dbReference type="Pfam" id="PF00582">
    <property type="entry name" value="Usp"/>
    <property type="match status" value="1"/>
</dbReference>
<dbReference type="Proteomes" id="UP000571950">
    <property type="component" value="Unassembled WGS sequence"/>
</dbReference>
<feature type="domain" description="UspA" evidence="1">
    <location>
        <begin position="1"/>
        <end position="135"/>
    </location>
</feature>
<evidence type="ECO:0000259" key="1">
    <source>
        <dbReference type="Pfam" id="PF00582"/>
    </source>
</evidence>
<comment type="caution">
    <text evidence="2">The sequence shown here is derived from an EMBL/GenBank/DDBJ whole genome shotgun (WGS) entry which is preliminary data.</text>
</comment>
<sequence length="147" mass="15400">MVILDESPEAEKALFFAARRAAKTGGGVRIVAPIPPAEFVQWSGVQATMEEEARQRAEALAMGLAGTLMQESGIRPIITVKTGKPIPIIREILEEDDSIAALVLGAAVGGAPGPLIAHFASAESGKMPCPIMIVPGSLSNEEIERLS</sequence>
<dbReference type="EMBL" id="JACIDT010000012">
    <property type="protein sequence ID" value="MBB3927468.1"/>
    <property type="molecule type" value="Genomic_DNA"/>
</dbReference>
<protein>
    <submittedName>
        <fullName evidence="2">Nucleotide-binding universal stress UspA family protein</fullName>
    </submittedName>
</protein>
<evidence type="ECO:0000313" key="2">
    <source>
        <dbReference type="EMBL" id="MBB3927468.1"/>
    </source>
</evidence>
<dbReference type="InterPro" id="IPR006016">
    <property type="entry name" value="UspA"/>
</dbReference>
<dbReference type="AlphaFoldDB" id="A0A7W6BID2"/>
<organism evidence="2 3">
    <name type="scientific">Sphingobium jiangsuense</name>
    <dbReference type="NCBI Taxonomy" id="870476"/>
    <lineage>
        <taxon>Bacteria</taxon>
        <taxon>Pseudomonadati</taxon>
        <taxon>Pseudomonadota</taxon>
        <taxon>Alphaproteobacteria</taxon>
        <taxon>Sphingomonadales</taxon>
        <taxon>Sphingomonadaceae</taxon>
        <taxon>Sphingobium</taxon>
    </lineage>
</organism>
<reference evidence="2 3" key="1">
    <citation type="submission" date="2020-08" db="EMBL/GenBank/DDBJ databases">
        <title>Genomic Encyclopedia of Type Strains, Phase IV (KMG-IV): sequencing the most valuable type-strain genomes for metagenomic binning, comparative biology and taxonomic classification.</title>
        <authorList>
            <person name="Goeker M."/>
        </authorList>
    </citation>
    <scope>NUCLEOTIDE SEQUENCE [LARGE SCALE GENOMIC DNA]</scope>
    <source>
        <strain evidence="2 3">DSM 26189</strain>
    </source>
</reference>
<evidence type="ECO:0000313" key="3">
    <source>
        <dbReference type="Proteomes" id="UP000571950"/>
    </source>
</evidence>
<gene>
    <name evidence="2" type="ORF">GGR43_003199</name>
</gene>